<evidence type="ECO:0000313" key="2">
    <source>
        <dbReference type="Proteomes" id="UP000640335"/>
    </source>
</evidence>
<gene>
    <name evidence="1" type="ORF">H9660_15790</name>
</gene>
<proteinExistence type="predicted"/>
<name>A0ABR8Q833_9CLOT</name>
<evidence type="ECO:0000313" key="1">
    <source>
        <dbReference type="EMBL" id="MBD7916593.1"/>
    </source>
</evidence>
<feature type="non-terminal residue" evidence="1">
    <location>
        <position position="1"/>
    </location>
</feature>
<dbReference type="EMBL" id="JACSQZ010000105">
    <property type="protein sequence ID" value="MBD7916593.1"/>
    <property type="molecule type" value="Genomic_DNA"/>
</dbReference>
<protein>
    <submittedName>
        <fullName evidence="1">Uncharacterized protein</fullName>
    </submittedName>
</protein>
<reference evidence="1 2" key="1">
    <citation type="submission" date="2020-08" db="EMBL/GenBank/DDBJ databases">
        <title>A Genomic Blueprint of the Chicken Gut Microbiome.</title>
        <authorList>
            <person name="Gilroy R."/>
            <person name="Ravi A."/>
            <person name="Getino M."/>
            <person name="Pursley I."/>
            <person name="Horton D.L."/>
            <person name="Alikhan N.-F."/>
            <person name="Baker D."/>
            <person name="Gharbi K."/>
            <person name="Hall N."/>
            <person name="Watson M."/>
            <person name="Adriaenssens E.M."/>
            <person name="Foster-Nyarko E."/>
            <person name="Jarju S."/>
            <person name="Secka A."/>
            <person name="Antonio M."/>
            <person name="Oren A."/>
            <person name="Chaudhuri R."/>
            <person name="La Ragione R.M."/>
            <person name="Hildebrand F."/>
            <person name="Pallen M.J."/>
        </authorList>
    </citation>
    <scope>NUCLEOTIDE SEQUENCE [LARGE SCALE GENOMIC DNA]</scope>
    <source>
        <strain evidence="1 2">Sa3CUN1</strain>
    </source>
</reference>
<comment type="caution">
    <text evidence="1">The sequence shown here is derived from an EMBL/GenBank/DDBJ whole genome shotgun (WGS) entry which is preliminary data.</text>
</comment>
<organism evidence="1 2">
    <name type="scientific">Clostridium gallinarum</name>
    <dbReference type="NCBI Taxonomy" id="2762246"/>
    <lineage>
        <taxon>Bacteria</taxon>
        <taxon>Bacillati</taxon>
        <taxon>Bacillota</taxon>
        <taxon>Clostridia</taxon>
        <taxon>Eubacteriales</taxon>
        <taxon>Clostridiaceae</taxon>
        <taxon>Clostridium</taxon>
    </lineage>
</organism>
<sequence>EDTYNIIKEKSSFISIPEGCMDIYEAFNEYLNTYSVYLKSIKEATIYEKTSIDLDGDSSEITKNYTNSSSKREDTLEAFKKYENEIKNNLY</sequence>
<keyword evidence="2" id="KW-1185">Reference proteome</keyword>
<accession>A0ABR8Q833</accession>
<dbReference type="Proteomes" id="UP000640335">
    <property type="component" value="Unassembled WGS sequence"/>
</dbReference>